<dbReference type="GO" id="GO:0006829">
    <property type="term" value="P:zinc ion transport"/>
    <property type="evidence" value="ECO:0007669"/>
    <property type="project" value="UniProtKB-KW"/>
</dbReference>
<dbReference type="SUPFAM" id="SSF53807">
    <property type="entry name" value="Helical backbone' metal receptor"/>
    <property type="match status" value="1"/>
</dbReference>
<dbReference type="RefSeq" id="WP_047264067.1">
    <property type="nucleotide sequence ID" value="NZ_CP004021.1"/>
</dbReference>
<dbReference type="PANTHER" id="PTHR42953">
    <property type="entry name" value="HIGH-AFFINITY ZINC UPTAKE SYSTEM PROTEIN ZNUA-RELATED"/>
    <property type="match status" value="1"/>
</dbReference>
<keyword evidence="4 7" id="KW-0732">Signal</keyword>
<dbReference type="InterPro" id="IPR050492">
    <property type="entry name" value="Bact_metal-bind_prot9"/>
</dbReference>
<feature type="chain" id="PRO_5002555096" description="High-affinity zinc uptake system protein ZnuA" evidence="7">
    <location>
        <begin position="22"/>
        <end position="295"/>
    </location>
</feature>
<dbReference type="InterPro" id="IPR006128">
    <property type="entry name" value="Lipoprotein_PsaA-like"/>
</dbReference>
<keyword evidence="5" id="KW-0406">Ion transport</keyword>
<dbReference type="AlphaFoldDB" id="A0A0G3I467"/>
<evidence type="ECO:0000256" key="3">
    <source>
        <dbReference type="ARBA" id="ARBA00022448"/>
    </source>
</evidence>
<dbReference type="Proteomes" id="UP000035503">
    <property type="component" value="Chromosome"/>
</dbReference>
<sequence length="295" mass="33829">MQSIFKLFIFLFLLLSSVAKADSLRVVVSIKPIYSIVSSIMKGIGSPTLLVKGISSPHDYNLRTSDARILENSDIIFWLGPEMEYFLAKPLQSLNKKSNIVTLSRYKDLHKIPLRGNGSHCHGNQTYDFHLWLNPLNAQYIAHIVAEELIKRDPDNKIIYEKNEEEFKSKLYNLDTELRDVLRKVKGRNIIVFHEAYLYFASHYDLHIVTFPMRHSVFVGAKSLQNIRDKIIMNKTSCIFYDPEFDPKIIHSLTEGTNVASAMLDPEGTLLEESPDLYFQLMKNISNSIATNCIV</sequence>
<proteinExistence type="inferred from homology"/>
<dbReference type="OrthoDB" id="7346865at2"/>
<evidence type="ECO:0000256" key="1">
    <source>
        <dbReference type="ARBA" id="ARBA00011028"/>
    </source>
</evidence>
<dbReference type="PANTHER" id="PTHR42953:SF3">
    <property type="entry name" value="HIGH-AFFINITY ZINC UPTAKE SYSTEM PROTEIN ZNUA"/>
    <property type="match status" value="1"/>
</dbReference>
<dbReference type="PRINTS" id="PR00690">
    <property type="entry name" value="ADHESNFAMILY"/>
</dbReference>
<dbReference type="Gene3D" id="3.40.50.1980">
    <property type="entry name" value="Nitrogenase molybdenum iron protein domain"/>
    <property type="match status" value="2"/>
</dbReference>
<dbReference type="EMBL" id="CP004021">
    <property type="protein sequence ID" value="AKK20015.1"/>
    <property type="molecule type" value="Genomic_DNA"/>
</dbReference>
<dbReference type="GO" id="GO:0046872">
    <property type="term" value="F:metal ion binding"/>
    <property type="evidence" value="ECO:0007669"/>
    <property type="project" value="InterPro"/>
</dbReference>
<dbReference type="STRING" id="1277257.G293_01915"/>
<accession>A0A0G3I467</accession>
<evidence type="ECO:0000256" key="6">
    <source>
        <dbReference type="RuleBase" id="RU003512"/>
    </source>
</evidence>
<dbReference type="Pfam" id="PF01297">
    <property type="entry name" value="ZnuA"/>
    <property type="match status" value="1"/>
</dbReference>
<evidence type="ECO:0000256" key="2">
    <source>
        <dbReference type="ARBA" id="ARBA00015915"/>
    </source>
</evidence>
<evidence type="ECO:0000313" key="8">
    <source>
        <dbReference type="EMBL" id="AKK20015.1"/>
    </source>
</evidence>
<dbReference type="KEGG" id="lau:G293_01915"/>
<dbReference type="PATRIC" id="fig|1277257.4.peg.415"/>
<keyword evidence="3 6" id="KW-0813">Transport</keyword>
<gene>
    <name evidence="8" type="ORF">G293_01915</name>
</gene>
<keyword evidence="5" id="KW-0864">Zinc transport</keyword>
<dbReference type="InterPro" id="IPR006127">
    <property type="entry name" value="ZnuA-like"/>
</dbReference>
<feature type="signal peptide" evidence="7">
    <location>
        <begin position="1"/>
        <end position="21"/>
    </location>
</feature>
<evidence type="ECO:0000256" key="5">
    <source>
        <dbReference type="ARBA" id="ARBA00022906"/>
    </source>
</evidence>
<dbReference type="GO" id="GO:0007155">
    <property type="term" value="P:cell adhesion"/>
    <property type="evidence" value="ECO:0007669"/>
    <property type="project" value="InterPro"/>
</dbReference>
<keyword evidence="9" id="KW-1185">Reference proteome</keyword>
<evidence type="ECO:0000256" key="4">
    <source>
        <dbReference type="ARBA" id="ARBA00022729"/>
    </source>
</evidence>
<evidence type="ECO:0000313" key="9">
    <source>
        <dbReference type="Proteomes" id="UP000035503"/>
    </source>
</evidence>
<keyword evidence="5" id="KW-0862">Zinc</keyword>
<comment type="similarity">
    <text evidence="1 6">Belongs to the bacterial solute-binding protein 9 family.</text>
</comment>
<name>A0A0G3I467_LIBAF</name>
<protein>
    <recommendedName>
        <fullName evidence="2">High-affinity zinc uptake system protein ZnuA</fullName>
    </recommendedName>
</protein>
<organism evidence="8 9">
    <name type="scientific">Candidatus Liberibacter africanus PTSAPSY</name>
    <dbReference type="NCBI Taxonomy" id="1277257"/>
    <lineage>
        <taxon>Bacteria</taxon>
        <taxon>Pseudomonadati</taxon>
        <taxon>Pseudomonadota</taxon>
        <taxon>Alphaproteobacteria</taxon>
        <taxon>Hyphomicrobiales</taxon>
        <taxon>Rhizobiaceae</taxon>
        <taxon>Liberibacter</taxon>
    </lineage>
</organism>
<evidence type="ECO:0000256" key="7">
    <source>
        <dbReference type="SAM" id="SignalP"/>
    </source>
</evidence>
<reference evidence="8 9" key="1">
    <citation type="journal article" date="2015" name="Genome Announc.">
        <title>Complete Genome Sequence of 'Candidatus Liberibacter africanus,' a Bacterium Associated with Citrus Huanglongbing.</title>
        <authorList>
            <person name="Lin H."/>
            <person name="Pietersen G."/>
            <person name="Han C."/>
            <person name="Read D.A."/>
            <person name="Lou B."/>
            <person name="Gupta G."/>
            <person name="Civerolo E.L."/>
        </authorList>
    </citation>
    <scope>NUCLEOTIDE SEQUENCE [LARGE SCALE GENOMIC DNA]</scope>
    <source>
        <strain evidence="8 9">PTSAPSY</strain>
    </source>
</reference>